<dbReference type="Proteomes" id="UP000813444">
    <property type="component" value="Unassembled WGS sequence"/>
</dbReference>
<evidence type="ECO:0000259" key="2">
    <source>
        <dbReference type="Pfam" id="PF06985"/>
    </source>
</evidence>
<keyword evidence="1" id="KW-0812">Transmembrane</keyword>
<dbReference type="InterPro" id="IPR010730">
    <property type="entry name" value="HET"/>
</dbReference>
<dbReference type="Pfam" id="PF06985">
    <property type="entry name" value="HET"/>
    <property type="match status" value="1"/>
</dbReference>
<feature type="domain" description="Heterokaryon incompatibility" evidence="2">
    <location>
        <begin position="169"/>
        <end position="308"/>
    </location>
</feature>
<keyword evidence="1" id="KW-0472">Membrane</keyword>
<keyword evidence="4" id="KW-1185">Reference proteome</keyword>
<evidence type="ECO:0000313" key="3">
    <source>
        <dbReference type="EMBL" id="KAH7317158.1"/>
    </source>
</evidence>
<proteinExistence type="predicted"/>
<sequence>MQIMNFLNKLRRGQGKVARSWLPERKCPLHHSSGSHHSDSVNGSNMLQSAVGMMEANGWCFHHIRHLSMAHDDKTMLYLAETVGKPRRDVSHDVCRSARSCVAYNTDMATYKPRHATTNCNCSLVETPYDDLVSILRRGDVPLVSIDYDATYGSIPRLRVHRRTATSQYIALSHVWADGLGNSKINALPQCQIEKLKAIIDDMGGGDMSFWMDTLCIPVGSAELSLKLSEIDRMASIYQGATSCLVLDAELMETQLNCSQTGGVTPIDEFDLIDDYGGRVMSKVSASTEARAHIACSVWMLRSWTFQEAYLPPTIAISFSNNTLLFGRTSERDGEYMERAKGSVQVYSMIDGEDATASNMSHNQAETTLLGHPSRTYGSIPGQESQAVGQNQSLECQCVDIRLQRTLFSQLIRPNMEFARAWNELAGRSTTMASDVPLILTNVLDLENHNLLQYCDTHEMFLAIILSLERPPLSLFFNTGLRYDETGNHHNRWVPQEIQGNHLVGDGHLLVHKRHLSYDYQPFKTHDRVSIYIIDGVLPLRSKAYIQFEEEGMTYVVENSRLNTDDLDTKPFVATCLVVNNASLSRNEEHVACFYVRRATKSFPGRPTLHLTFHRPFYIHRVRNTSDARDQEPAYKARRVSERTELHIYYDTCPNFARLQRRIKPSSDFDGFILITVLVTVLVSPAMLCALPALPSTLPFRIFAVVILVLWSCSSLLPIPAEIVLGLQKWRYTRSFEAIANKRQMNSVV</sequence>
<dbReference type="EMBL" id="JAGPNK010000008">
    <property type="protein sequence ID" value="KAH7317158.1"/>
    <property type="molecule type" value="Genomic_DNA"/>
</dbReference>
<comment type="caution">
    <text evidence="3">The sequence shown here is derived from an EMBL/GenBank/DDBJ whole genome shotgun (WGS) entry which is preliminary data.</text>
</comment>
<dbReference type="AlphaFoldDB" id="A0A8K0SQX0"/>
<dbReference type="PANTHER" id="PTHR39596:SF2">
    <property type="entry name" value="HET DOMAIN PROTEIN (AFU_ORTHOLOGUE AFUA_1G17550)-RELATED"/>
    <property type="match status" value="1"/>
</dbReference>
<evidence type="ECO:0000256" key="1">
    <source>
        <dbReference type="SAM" id="Phobius"/>
    </source>
</evidence>
<gene>
    <name evidence="3" type="ORF">B0I35DRAFT_434660</name>
</gene>
<evidence type="ECO:0000313" key="4">
    <source>
        <dbReference type="Proteomes" id="UP000813444"/>
    </source>
</evidence>
<protein>
    <recommendedName>
        <fullName evidence="2">Heterokaryon incompatibility domain-containing protein</fullName>
    </recommendedName>
</protein>
<keyword evidence="1" id="KW-1133">Transmembrane helix</keyword>
<organism evidence="3 4">
    <name type="scientific">Stachybotrys elegans</name>
    <dbReference type="NCBI Taxonomy" id="80388"/>
    <lineage>
        <taxon>Eukaryota</taxon>
        <taxon>Fungi</taxon>
        <taxon>Dikarya</taxon>
        <taxon>Ascomycota</taxon>
        <taxon>Pezizomycotina</taxon>
        <taxon>Sordariomycetes</taxon>
        <taxon>Hypocreomycetidae</taxon>
        <taxon>Hypocreales</taxon>
        <taxon>Stachybotryaceae</taxon>
        <taxon>Stachybotrys</taxon>
    </lineage>
</organism>
<feature type="transmembrane region" description="Helical" evidence="1">
    <location>
        <begin position="671"/>
        <end position="694"/>
    </location>
</feature>
<reference evidence="3" key="1">
    <citation type="journal article" date="2021" name="Nat. Commun.">
        <title>Genetic determinants of endophytism in the Arabidopsis root mycobiome.</title>
        <authorList>
            <person name="Mesny F."/>
            <person name="Miyauchi S."/>
            <person name="Thiergart T."/>
            <person name="Pickel B."/>
            <person name="Atanasova L."/>
            <person name="Karlsson M."/>
            <person name="Huettel B."/>
            <person name="Barry K.W."/>
            <person name="Haridas S."/>
            <person name="Chen C."/>
            <person name="Bauer D."/>
            <person name="Andreopoulos W."/>
            <person name="Pangilinan J."/>
            <person name="LaButti K."/>
            <person name="Riley R."/>
            <person name="Lipzen A."/>
            <person name="Clum A."/>
            <person name="Drula E."/>
            <person name="Henrissat B."/>
            <person name="Kohler A."/>
            <person name="Grigoriev I.V."/>
            <person name="Martin F.M."/>
            <person name="Hacquard S."/>
        </authorList>
    </citation>
    <scope>NUCLEOTIDE SEQUENCE</scope>
    <source>
        <strain evidence="3">MPI-CAGE-CH-0235</strain>
    </source>
</reference>
<accession>A0A8K0SQX0</accession>
<feature type="transmembrane region" description="Helical" evidence="1">
    <location>
        <begin position="700"/>
        <end position="725"/>
    </location>
</feature>
<dbReference type="OrthoDB" id="5130764at2759"/>
<dbReference type="PANTHER" id="PTHR39596">
    <property type="match status" value="1"/>
</dbReference>
<name>A0A8K0SQX0_9HYPO</name>